<accession>A0A4D9EKA4</accession>
<evidence type="ECO:0000313" key="2">
    <source>
        <dbReference type="Proteomes" id="UP000297703"/>
    </source>
</evidence>
<evidence type="ECO:0000313" key="1">
    <source>
        <dbReference type="EMBL" id="TFK07562.1"/>
    </source>
</evidence>
<reference evidence="1 2" key="2">
    <citation type="submission" date="2019-04" db="EMBL/GenBank/DDBJ databases">
        <title>The genome sequence of big-headed turtle.</title>
        <authorList>
            <person name="Gong S."/>
        </authorList>
    </citation>
    <scope>NUCLEOTIDE SEQUENCE [LARGE SCALE GENOMIC DNA]</scope>
    <source>
        <strain evidence="1">DO16091913</strain>
        <tissue evidence="1">Muscle</tissue>
    </source>
</reference>
<reference evidence="1 2" key="1">
    <citation type="submission" date="2019-04" db="EMBL/GenBank/DDBJ databases">
        <title>Draft genome of the big-headed turtle Platysternon megacephalum.</title>
        <authorList>
            <person name="Gong S."/>
        </authorList>
    </citation>
    <scope>NUCLEOTIDE SEQUENCE [LARGE SCALE GENOMIC DNA]</scope>
    <source>
        <strain evidence="1">DO16091913</strain>
        <tissue evidence="1">Muscle</tissue>
    </source>
</reference>
<gene>
    <name evidence="1" type="ORF">DR999_PMT09611</name>
</gene>
<name>A0A4D9EKA4_9SAUR</name>
<dbReference type="Proteomes" id="UP000297703">
    <property type="component" value="Unassembled WGS sequence"/>
</dbReference>
<comment type="caution">
    <text evidence="1">The sequence shown here is derived from an EMBL/GenBank/DDBJ whole genome shotgun (WGS) entry which is preliminary data.</text>
</comment>
<keyword evidence="2" id="KW-1185">Reference proteome</keyword>
<sequence length="106" mass="11799">MRDCFRALHSGGGFIKLTLKEAGFVHKSQLHDRNKMPCSFGYQLKSLGRQVWGNWIPLILQLKHCPFFTLTLLLPACYLAITDVTNGITNGRATVLSTPAAEIQNP</sequence>
<proteinExistence type="predicted"/>
<organism evidence="1 2">
    <name type="scientific">Platysternon megacephalum</name>
    <name type="common">big-headed turtle</name>
    <dbReference type="NCBI Taxonomy" id="55544"/>
    <lineage>
        <taxon>Eukaryota</taxon>
        <taxon>Metazoa</taxon>
        <taxon>Chordata</taxon>
        <taxon>Craniata</taxon>
        <taxon>Vertebrata</taxon>
        <taxon>Euteleostomi</taxon>
        <taxon>Archelosauria</taxon>
        <taxon>Testudinata</taxon>
        <taxon>Testudines</taxon>
        <taxon>Cryptodira</taxon>
        <taxon>Durocryptodira</taxon>
        <taxon>Testudinoidea</taxon>
        <taxon>Platysternidae</taxon>
        <taxon>Platysternon</taxon>
    </lineage>
</organism>
<dbReference type="AlphaFoldDB" id="A0A4D9EKA4"/>
<protein>
    <submittedName>
        <fullName evidence="1">Semaphorin-7A-like</fullName>
    </submittedName>
</protein>
<dbReference type="EMBL" id="QXTE01000082">
    <property type="protein sequence ID" value="TFK07562.1"/>
    <property type="molecule type" value="Genomic_DNA"/>
</dbReference>